<dbReference type="OrthoDB" id="5935226at2759"/>
<sequence length="115" mass="12834">MLYFDLPNNTIQKGNLKYKKSKYQSEVFWRLLSRWFGTGHVAFDLAAGFWCCRGGRLGWILGGIGAFPAKAGSGGPGHGWHCSSPRCEGVPTGDVNRRSRHFPPDALALMELRFF</sequence>
<dbReference type="AlphaFoldDB" id="A0A0V0Z2L7"/>
<evidence type="ECO:0000313" key="3">
    <source>
        <dbReference type="Proteomes" id="UP000054783"/>
    </source>
</evidence>
<gene>
    <name evidence="1" type="ORF">T12_16536</name>
    <name evidence="2" type="ORF">T12_2273</name>
</gene>
<dbReference type="EMBL" id="JYDQ01000788">
    <property type="protein sequence ID" value="KRY06443.1"/>
    <property type="molecule type" value="Genomic_DNA"/>
</dbReference>
<protein>
    <submittedName>
        <fullName evidence="2">Uncharacterized protein</fullName>
    </submittedName>
</protein>
<keyword evidence="3" id="KW-1185">Reference proteome</keyword>
<name>A0A0V0Z2L7_9BILA</name>
<evidence type="ECO:0000313" key="1">
    <source>
        <dbReference type="EMBL" id="KRY06443.1"/>
    </source>
</evidence>
<dbReference type="Proteomes" id="UP000054783">
    <property type="component" value="Unassembled WGS sequence"/>
</dbReference>
<evidence type="ECO:0000313" key="2">
    <source>
        <dbReference type="EMBL" id="KRY06616.1"/>
    </source>
</evidence>
<proteinExistence type="predicted"/>
<reference evidence="2 3" key="1">
    <citation type="submission" date="2015-01" db="EMBL/GenBank/DDBJ databases">
        <title>Evolution of Trichinella species and genotypes.</title>
        <authorList>
            <person name="Korhonen P.K."/>
            <person name="Edoardo P."/>
            <person name="Giuseppe L.R."/>
            <person name="Gasser R.B."/>
        </authorList>
    </citation>
    <scope>NUCLEOTIDE SEQUENCE [LARGE SCALE GENOMIC DNA]</scope>
    <source>
        <strain evidence="2">ISS2496</strain>
    </source>
</reference>
<organism evidence="2 3">
    <name type="scientific">Trichinella patagoniensis</name>
    <dbReference type="NCBI Taxonomy" id="990121"/>
    <lineage>
        <taxon>Eukaryota</taxon>
        <taxon>Metazoa</taxon>
        <taxon>Ecdysozoa</taxon>
        <taxon>Nematoda</taxon>
        <taxon>Enoplea</taxon>
        <taxon>Dorylaimia</taxon>
        <taxon>Trichinellida</taxon>
        <taxon>Trichinellidae</taxon>
        <taxon>Trichinella</taxon>
    </lineage>
</organism>
<comment type="caution">
    <text evidence="2">The sequence shown here is derived from an EMBL/GenBank/DDBJ whole genome shotgun (WGS) entry which is preliminary data.</text>
</comment>
<accession>A0A0V0Z2L7</accession>
<dbReference type="EMBL" id="JYDQ01000725">
    <property type="protein sequence ID" value="KRY06616.1"/>
    <property type="molecule type" value="Genomic_DNA"/>
</dbReference>